<dbReference type="EMBL" id="JBHSGR010000027">
    <property type="protein sequence ID" value="MFC4695721.1"/>
    <property type="molecule type" value="Genomic_DNA"/>
</dbReference>
<dbReference type="PRINTS" id="PR00080">
    <property type="entry name" value="SDRFAMILY"/>
</dbReference>
<dbReference type="PROSITE" id="PS00061">
    <property type="entry name" value="ADH_SHORT"/>
    <property type="match status" value="1"/>
</dbReference>
<comment type="similarity">
    <text evidence="1 3">Belongs to the short-chain dehydrogenases/reductases (SDR) family.</text>
</comment>
<dbReference type="SMART" id="SM00822">
    <property type="entry name" value="PKS_KR"/>
    <property type="match status" value="1"/>
</dbReference>
<organism evidence="5 6">
    <name type="scientific">Geodermatophilus arenarius</name>
    <dbReference type="NCBI Taxonomy" id="1137990"/>
    <lineage>
        <taxon>Bacteria</taxon>
        <taxon>Bacillati</taxon>
        <taxon>Actinomycetota</taxon>
        <taxon>Actinomycetes</taxon>
        <taxon>Geodermatophilales</taxon>
        <taxon>Geodermatophilaceae</taxon>
        <taxon>Geodermatophilus</taxon>
    </lineage>
</organism>
<dbReference type="PANTHER" id="PTHR44196">
    <property type="entry name" value="DEHYDROGENASE/REDUCTASE SDR FAMILY MEMBER 7B"/>
    <property type="match status" value="1"/>
</dbReference>
<dbReference type="InterPro" id="IPR020904">
    <property type="entry name" value="Sc_DH/Rdtase_CS"/>
</dbReference>
<name>A0ABV9LPC3_9ACTN</name>
<dbReference type="InterPro" id="IPR057326">
    <property type="entry name" value="KR_dom"/>
</dbReference>
<dbReference type="PANTHER" id="PTHR44196:SF1">
    <property type="entry name" value="DEHYDROGENASE_REDUCTASE SDR FAMILY MEMBER 7B"/>
    <property type="match status" value="1"/>
</dbReference>
<evidence type="ECO:0000256" key="2">
    <source>
        <dbReference type="ARBA" id="ARBA00023002"/>
    </source>
</evidence>
<keyword evidence="6" id="KW-1185">Reference proteome</keyword>
<evidence type="ECO:0000313" key="6">
    <source>
        <dbReference type="Proteomes" id="UP001596025"/>
    </source>
</evidence>
<dbReference type="RefSeq" id="WP_387993132.1">
    <property type="nucleotide sequence ID" value="NZ_JBHSGR010000027.1"/>
</dbReference>
<reference evidence="6" key="1">
    <citation type="journal article" date="2019" name="Int. J. Syst. Evol. Microbiol.">
        <title>The Global Catalogue of Microorganisms (GCM) 10K type strain sequencing project: providing services to taxonomists for standard genome sequencing and annotation.</title>
        <authorList>
            <consortium name="The Broad Institute Genomics Platform"/>
            <consortium name="The Broad Institute Genome Sequencing Center for Infectious Disease"/>
            <person name="Wu L."/>
            <person name="Ma J."/>
        </authorList>
    </citation>
    <scope>NUCLEOTIDE SEQUENCE [LARGE SCALE GENOMIC DNA]</scope>
    <source>
        <strain evidence="6">CCUG 62763</strain>
    </source>
</reference>
<feature type="domain" description="Ketoreductase" evidence="4">
    <location>
        <begin position="3"/>
        <end position="186"/>
    </location>
</feature>
<dbReference type="PRINTS" id="PR00081">
    <property type="entry name" value="GDHRDH"/>
</dbReference>
<dbReference type="EC" id="1.-.-.-" evidence="5"/>
<accession>A0ABV9LPC3</accession>
<evidence type="ECO:0000259" key="4">
    <source>
        <dbReference type="SMART" id="SM00822"/>
    </source>
</evidence>
<protein>
    <submittedName>
        <fullName evidence="5">SDR family NAD(P)-dependent oxidoreductase</fullName>
        <ecNumber evidence="5">1.-.-.-</ecNumber>
    </submittedName>
</protein>
<dbReference type="InterPro" id="IPR002347">
    <property type="entry name" value="SDR_fam"/>
</dbReference>
<keyword evidence="2 5" id="KW-0560">Oxidoreductase</keyword>
<dbReference type="Pfam" id="PF00106">
    <property type="entry name" value="adh_short"/>
    <property type="match status" value="1"/>
</dbReference>
<dbReference type="Gene3D" id="3.40.50.720">
    <property type="entry name" value="NAD(P)-binding Rossmann-like Domain"/>
    <property type="match status" value="1"/>
</dbReference>
<sequence>MTRVAIVTGGASGIGRALGAALVRRGDQVVLAGPDGAAAVQVAERLTADGPGTATGAAVDVRDAAAVEALVTGTTGRYGRLDLLVNNAGVGMGGPVEELSLAHWDRAIDVNLRGVVHGVQAAYPLMVRQGSGHIVNTASLAGLLPNPGFTPYATTKWAVVGLSLSLRGEAAPRGVRVSVVCPGGVDTPMLDKGIPPGLPRVPTVEAIDPRRVITTLNGGRLYSAEALAADVLRGVDRDRAVIVVPRRARVAWRLMRLSPSLFLRLGEVVTGRDPDLRAVVTGVAPTLRTEPAEQARTSG</sequence>
<dbReference type="CDD" id="cd05233">
    <property type="entry name" value="SDR_c"/>
    <property type="match status" value="1"/>
</dbReference>
<comment type="caution">
    <text evidence="5">The sequence shown here is derived from an EMBL/GenBank/DDBJ whole genome shotgun (WGS) entry which is preliminary data.</text>
</comment>
<evidence type="ECO:0000256" key="1">
    <source>
        <dbReference type="ARBA" id="ARBA00006484"/>
    </source>
</evidence>
<dbReference type="InterPro" id="IPR036291">
    <property type="entry name" value="NAD(P)-bd_dom_sf"/>
</dbReference>
<evidence type="ECO:0000256" key="3">
    <source>
        <dbReference type="RuleBase" id="RU000363"/>
    </source>
</evidence>
<dbReference type="GO" id="GO:0016491">
    <property type="term" value="F:oxidoreductase activity"/>
    <property type="evidence" value="ECO:0007669"/>
    <property type="project" value="UniProtKB-KW"/>
</dbReference>
<evidence type="ECO:0000313" key="5">
    <source>
        <dbReference type="EMBL" id="MFC4695721.1"/>
    </source>
</evidence>
<dbReference type="Proteomes" id="UP001596025">
    <property type="component" value="Unassembled WGS sequence"/>
</dbReference>
<dbReference type="SUPFAM" id="SSF51735">
    <property type="entry name" value="NAD(P)-binding Rossmann-fold domains"/>
    <property type="match status" value="1"/>
</dbReference>
<proteinExistence type="inferred from homology"/>
<gene>
    <name evidence="5" type="ORF">ACFO3M_20125</name>
</gene>